<name>A0A7R7GVV2_9MYCO</name>
<reference evidence="2 3" key="1">
    <citation type="submission" date="2020-12" db="EMBL/GenBank/DDBJ databases">
        <title>Complete genome sequence of Mycobacterium heckeshornense JCM 15655T, closely related to a pathogenic non-tuberculous mycobacterial species Mycobacterium xenopi.</title>
        <authorList>
            <person name="Yoshida M."/>
            <person name="Fukano H."/>
            <person name="Asakura T."/>
            <person name="Suzuki M."/>
            <person name="Hoshino Y."/>
        </authorList>
    </citation>
    <scope>NUCLEOTIDE SEQUENCE [LARGE SCALE GENOMIC DNA]</scope>
    <source>
        <strain evidence="2 3">JCM 15655</strain>
    </source>
</reference>
<accession>A0A7R7GVV2</accession>
<feature type="compositionally biased region" description="Polar residues" evidence="1">
    <location>
        <begin position="89"/>
        <end position="107"/>
    </location>
</feature>
<dbReference type="AlphaFoldDB" id="A0A7R7GVV2"/>
<sequence>MAAAICKLVGGRSTATTAGPDGPLPAAVTAATGVMTPLGKAVVGVGNRGAAVPTAPANTRGVIAATPNAGVRVTRITHCRTPASAGRFSGQTTNALTNLQTKARSLT</sequence>
<feature type="region of interest" description="Disordered" evidence="1">
    <location>
        <begin position="84"/>
        <end position="107"/>
    </location>
</feature>
<keyword evidence="3" id="KW-1185">Reference proteome</keyword>
<evidence type="ECO:0000256" key="1">
    <source>
        <dbReference type="SAM" id="MobiDB-lite"/>
    </source>
</evidence>
<evidence type="ECO:0000313" key="3">
    <source>
        <dbReference type="Proteomes" id="UP000595446"/>
    </source>
</evidence>
<dbReference type="EMBL" id="AP024237">
    <property type="protein sequence ID" value="BCO36236.1"/>
    <property type="molecule type" value="Genomic_DNA"/>
</dbReference>
<proteinExistence type="predicted"/>
<protein>
    <submittedName>
        <fullName evidence="2">Uncharacterized protein</fullName>
    </submittedName>
</protein>
<dbReference type="Proteomes" id="UP000595446">
    <property type="component" value="Chromosome"/>
</dbReference>
<organism evidence="2 3">
    <name type="scientific">Mycobacterium heckeshornense</name>
    <dbReference type="NCBI Taxonomy" id="110505"/>
    <lineage>
        <taxon>Bacteria</taxon>
        <taxon>Bacillati</taxon>
        <taxon>Actinomycetota</taxon>
        <taxon>Actinomycetes</taxon>
        <taxon>Mycobacteriales</taxon>
        <taxon>Mycobacteriaceae</taxon>
        <taxon>Mycobacterium</taxon>
    </lineage>
</organism>
<evidence type="ECO:0000313" key="2">
    <source>
        <dbReference type="EMBL" id="BCO36236.1"/>
    </source>
</evidence>
<gene>
    <name evidence="2" type="ORF">MHEC_26690</name>
</gene>